<evidence type="ECO:0000256" key="6">
    <source>
        <dbReference type="ARBA" id="ARBA00022989"/>
    </source>
</evidence>
<feature type="transmembrane region" description="Helical" evidence="10">
    <location>
        <begin position="6"/>
        <end position="23"/>
    </location>
</feature>
<evidence type="ECO:0000256" key="2">
    <source>
        <dbReference type="ARBA" id="ARBA00010323"/>
    </source>
</evidence>
<dbReference type="GO" id="GO:0016746">
    <property type="term" value="F:acyltransferase activity"/>
    <property type="evidence" value="ECO:0007669"/>
    <property type="project" value="UniProtKB-KW"/>
</dbReference>
<feature type="transmembrane region" description="Helical" evidence="10">
    <location>
        <begin position="323"/>
        <end position="346"/>
    </location>
</feature>
<dbReference type="InterPro" id="IPR004299">
    <property type="entry name" value="MBOAT_fam"/>
</dbReference>
<evidence type="ECO:0000256" key="10">
    <source>
        <dbReference type="SAM" id="Phobius"/>
    </source>
</evidence>
<dbReference type="PIRSF" id="PIRSF500217">
    <property type="entry name" value="AlgI"/>
    <property type="match status" value="1"/>
</dbReference>
<dbReference type="PIRSF" id="PIRSF016636">
    <property type="entry name" value="AlgI_DltB"/>
    <property type="match status" value="1"/>
</dbReference>
<evidence type="ECO:0000256" key="8">
    <source>
        <dbReference type="ARBA" id="ARBA00023315"/>
    </source>
</evidence>
<feature type="transmembrane region" description="Helical" evidence="10">
    <location>
        <begin position="35"/>
        <end position="52"/>
    </location>
</feature>
<evidence type="ECO:0000256" key="1">
    <source>
        <dbReference type="ARBA" id="ARBA00004651"/>
    </source>
</evidence>
<evidence type="ECO:0000256" key="4">
    <source>
        <dbReference type="ARBA" id="ARBA00022679"/>
    </source>
</evidence>
<keyword evidence="8 9" id="KW-0012">Acyltransferase</keyword>
<organism evidence="11 12">
    <name type="scientific">Leptospira wolffii</name>
    <dbReference type="NCBI Taxonomy" id="409998"/>
    <lineage>
        <taxon>Bacteria</taxon>
        <taxon>Pseudomonadati</taxon>
        <taxon>Spirochaetota</taxon>
        <taxon>Spirochaetia</taxon>
        <taxon>Leptospirales</taxon>
        <taxon>Leptospiraceae</taxon>
        <taxon>Leptospira</taxon>
    </lineage>
</organism>
<dbReference type="PANTHER" id="PTHR13285">
    <property type="entry name" value="ACYLTRANSFERASE"/>
    <property type="match status" value="1"/>
</dbReference>
<protein>
    <recommendedName>
        <fullName evidence="13">MBOAT family protein</fullName>
    </recommendedName>
</protein>
<feature type="transmembrane region" description="Helical" evidence="10">
    <location>
        <begin position="124"/>
        <end position="141"/>
    </location>
</feature>
<dbReference type="InterPro" id="IPR024194">
    <property type="entry name" value="Ac/AlaTfrase_AlgI/DltB"/>
</dbReference>
<feature type="transmembrane region" description="Helical" evidence="10">
    <location>
        <begin position="423"/>
        <end position="445"/>
    </location>
</feature>
<feature type="transmembrane region" description="Helical" evidence="10">
    <location>
        <begin position="383"/>
        <end position="402"/>
    </location>
</feature>
<keyword evidence="5 10" id="KW-0812">Transmembrane</keyword>
<dbReference type="GO" id="GO:0005886">
    <property type="term" value="C:plasma membrane"/>
    <property type="evidence" value="ECO:0007669"/>
    <property type="project" value="UniProtKB-SubCell"/>
</dbReference>
<feature type="transmembrane region" description="Helical" evidence="10">
    <location>
        <begin position="161"/>
        <end position="180"/>
    </location>
</feature>
<dbReference type="Proteomes" id="UP000231912">
    <property type="component" value="Unassembled WGS sequence"/>
</dbReference>
<gene>
    <name evidence="11" type="ORF">CH371_17120</name>
</gene>
<keyword evidence="4 9" id="KW-0808">Transferase</keyword>
<evidence type="ECO:0008006" key="13">
    <source>
        <dbReference type="Google" id="ProtNLM"/>
    </source>
</evidence>
<keyword evidence="7 9" id="KW-0472">Membrane</keyword>
<dbReference type="InterPro" id="IPR028362">
    <property type="entry name" value="AlgI"/>
</dbReference>
<comment type="caution">
    <text evidence="11">The sequence shown here is derived from an EMBL/GenBank/DDBJ whole genome shotgun (WGS) entry which is preliminary data.</text>
</comment>
<dbReference type="GO" id="GO:0042121">
    <property type="term" value="P:alginic acid biosynthetic process"/>
    <property type="evidence" value="ECO:0007669"/>
    <property type="project" value="InterPro"/>
</dbReference>
<feature type="transmembrane region" description="Helical" evidence="10">
    <location>
        <begin position="86"/>
        <end position="104"/>
    </location>
</feature>
<dbReference type="EMBL" id="NPDT01000009">
    <property type="protein sequence ID" value="PJZ64497.1"/>
    <property type="molecule type" value="Genomic_DNA"/>
</dbReference>
<evidence type="ECO:0000313" key="11">
    <source>
        <dbReference type="EMBL" id="PJZ64497.1"/>
    </source>
</evidence>
<dbReference type="InterPro" id="IPR051085">
    <property type="entry name" value="MB_O-acyltransferase"/>
</dbReference>
<feature type="transmembrane region" description="Helical" evidence="10">
    <location>
        <begin position="239"/>
        <end position="258"/>
    </location>
</feature>
<dbReference type="AlphaFoldDB" id="A0A2M9Z804"/>
<evidence type="ECO:0000256" key="9">
    <source>
        <dbReference type="PIRNR" id="PIRNR016636"/>
    </source>
</evidence>
<sequence>MIFPTLEFFLFFSFVFLVHWFVLPVLFRNPEIRKSVIHVFLLIVSYVFYMSWNWKFGGLILLSTVIDFILADLIHESKNPRFRKWMIVISLVLNLVFILGFFKYYEFLSSNLNALLVSLGWEAIFPVLKIVLPVGVSFYTFQSLSYTIDVYRGVIPSEKNFIRFALFVSFFPQLVAGPIVTAKSFLPQLHTEKRLEDIPFRKAIRYFLMGYFKKVVLSDNISPISDLIFKNPDSYSTEALWLAAFLFWVQVYCDFSGYTDMAYSAALLLGYELPENFRMPYLSQSVTEHWRRWHITLSSWLRDYVYFSLGGNRVGALRHRFNVWFTMFVGGIWHGANWTFFIWGSIQGGFLLLESLLKDAKNKFFPNLTLSSSWSKALTPVRIMYATIVAVTFGVIFRSANIHSAWTMIHGMYVYQAGELRPYMLKQGIPAILCVAFGHYLGWLFFEKGKRIEVPAWLEFGTYPILVFIMALLSPDGEIPFIYFDF</sequence>
<feature type="transmembrane region" description="Helical" evidence="10">
    <location>
        <begin position="465"/>
        <end position="484"/>
    </location>
</feature>
<keyword evidence="6 10" id="KW-1133">Transmembrane helix</keyword>
<evidence type="ECO:0000256" key="3">
    <source>
        <dbReference type="ARBA" id="ARBA00022475"/>
    </source>
</evidence>
<reference evidence="11 12" key="1">
    <citation type="submission" date="2017-07" db="EMBL/GenBank/DDBJ databases">
        <title>Leptospira spp. isolated from tropical soils.</title>
        <authorList>
            <person name="Thibeaux R."/>
            <person name="Iraola G."/>
            <person name="Ferres I."/>
            <person name="Bierque E."/>
            <person name="Girault D."/>
            <person name="Soupe-Gilbert M.-E."/>
            <person name="Picardeau M."/>
            <person name="Goarant C."/>
        </authorList>
    </citation>
    <scope>NUCLEOTIDE SEQUENCE [LARGE SCALE GENOMIC DNA]</scope>
    <source>
        <strain evidence="11 12">FH2-C-A2</strain>
    </source>
</reference>
<evidence type="ECO:0000256" key="5">
    <source>
        <dbReference type="ARBA" id="ARBA00022692"/>
    </source>
</evidence>
<evidence type="ECO:0000256" key="7">
    <source>
        <dbReference type="ARBA" id="ARBA00023136"/>
    </source>
</evidence>
<name>A0A2M9Z804_9LEPT</name>
<evidence type="ECO:0000313" key="12">
    <source>
        <dbReference type="Proteomes" id="UP000231912"/>
    </source>
</evidence>
<comment type="subcellular location">
    <subcellularLocation>
        <location evidence="1">Cell membrane</location>
        <topology evidence="1">Multi-pass membrane protein</topology>
    </subcellularLocation>
</comment>
<keyword evidence="3 9" id="KW-1003">Cell membrane</keyword>
<dbReference type="PANTHER" id="PTHR13285:SF23">
    <property type="entry name" value="TEICHOIC ACID D-ALANYLTRANSFERASE"/>
    <property type="match status" value="1"/>
</dbReference>
<dbReference type="Pfam" id="PF03062">
    <property type="entry name" value="MBOAT"/>
    <property type="match status" value="1"/>
</dbReference>
<comment type="similarity">
    <text evidence="2 9">Belongs to the membrane-bound acyltransferase family.</text>
</comment>
<proteinExistence type="inferred from homology"/>
<dbReference type="RefSeq" id="WP_100759970.1">
    <property type="nucleotide sequence ID" value="NZ_NPDT01000009.1"/>
</dbReference>
<accession>A0A2M9Z804</accession>
<feature type="transmembrane region" description="Helical" evidence="10">
    <location>
        <begin position="58"/>
        <end position="74"/>
    </location>
</feature>